<feature type="signal peptide" evidence="2">
    <location>
        <begin position="1"/>
        <end position="26"/>
    </location>
</feature>
<evidence type="ECO:0000313" key="3">
    <source>
        <dbReference type="EMBL" id="EKX48575.1"/>
    </source>
</evidence>
<keyword evidence="5" id="KW-1185">Reference proteome</keyword>
<evidence type="ECO:0000256" key="1">
    <source>
        <dbReference type="SAM" id="MobiDB-lite"/>
    </source>
</evidence>
<evidence type="ECO:0000313" key="5">
    <source>
        <dbReference type="Proteomes" id="UP000011087"/>
    </source>
</evidence>
<dbReference type="PaxDb" id="55529-EKX48575"/>
<feature type="region of interest" description="Disordered" evidence="1">
    <location>
        <begin position="136"/>
        <end position="163"/>
    </location>
</feature>
<organism evidence="3">
    <name type="scientific">Guillardia theta (strain CCMP2712)</name>
    <name type="common">Cryptophyte</name>
    <dbReference type="NCBI Taxonomy" id="905079"/>
    <lineage>
        <taxon>Eukaryota</taxon>
        <taxon>Cryptophyceae</taxon>
        <taxon>Pyrenomonadales</taxon>
        <taxon>Geminigeraceae</taxon>
        <taxon>Guillardia</taxon>
    </lineage>
</organism>
<dbReference type="RefSeq" id="XP_005835555.1">
    <property type="nucleotide sequence ID" value="XM_005835498.1"/>
</dbReference>
<dbReference type="EMBL" id="JH992985">
    <property type="protein sequence ID" value="EKX48575.1"/>
    <property type="molecule type" value="Genomic_DNA"/>
</dbReference>
<gene>
    <name evidence="3" type="ORF">GUITHDRAFT_105721</name>
</gene>
<feature type="chain" id="PRO_5008771576" evidence="2">
    <location>
        <begin position="27"/>
        <end position="268"/>
    </location>
</feature>
<reference evidence="4" key="3">
    <citation type="submission" date="2015-06" db="UniProtKB">
        <authorList>
            <consortium name="EnsemblProtists"/>
        </authorList>
    </citation>
    <scope>IDENTIFICATION</scope>
</reference>
<evidence type="ECO:0000313" key="4">
    <source>
        <dbReference type="EnsemblProtists" id="EKX48575"/>
    </source>
</evidence>
<dbReference type="EnsemblProtists" id="EKX48575">
    <property type="protein sequence ID" value="EKX48575"/>
    <property type="gene ID" value="GUITHDRAFT_105721"/>
</dbReference>
<keyword evidence="2" id="KW-0732">Signal</keyword>
<dbReference type="GeneID" id="17305182"/>
<reference evidence="5" key="2">
    <citation type="submission" date="2012-11" db="EMBL/GenBank/DDBJ databases">
        <authorList>
            <person name="Kuo A."/>
            <person name="Curtis B.A."/>
            <person name="Tanifuji G."/>
            <person name="Burki F."/>
            <person name="Gruber A."/>
            <person name="Irimia M."/>
            <person name="Maruyama S."/>
            <person name="Arias M.C."/>
            <person name="Ball S.G."/>
            <person name="Gile G.H."/>
            <person name="Hirakawa Y."/>
            <person name="Hopkins J.F."/>
            <person name="Rensing S.A."/>
            <person name="Schmutz J."/>
            <person name="Symeonidi A."/>
            <person name="Elias M."/>
            <person name="Eveleigh R.J."/>
            <person name="Herman E.K."/>
            <person name="Klute M.J."/>
            <person name="Nakayama T."/>
            <person name="Obornik M."/>
            <person name="Reyes-Prieto A."/>
            <person name="Armbrust E.V."/>
            <person name="Aves S.J."/>
            <person name="Beiko R.G."/>
            <person name="Coutinho P."/>
            <person name="Dacks J.B."/>
            <person name="Durnford D.G."/>
            <person name="Fast N.M."/>
            <person name="Green B.R."/>
            <person name="Grisdale C."/>
            <person name="Hempe F."/>
            <person name="Henrissat B."/>
            <person name="Hoppner M.P."/>
            <person name="Ishida K.-I."/>
            <person name="Kim E."/>
            <person name="Koreny L."/>
            <person name="Kroth P.G."/>
            <person name="Liu Y."/>
            <person name="Malik S.-B."/>
            <person name="Maier U.G."/>
            <person name="McRose D."/>
            <person name="Mock T."/>
            <person name="Neilson J.A."/>
            <person name="Onodera N.T."/>
            <person name="Poole A.M."/>
            <person name="Pritham E.J."/>
            <person name="Richards T.A."/>
            <person name="Rocap G."/>
            <person name="Roy S.W."/>
            <person name="Sarai C."/>
            <person name="Schaack S."/>
            <person name="Shirato S."/>
            <person name="Slamovits C.H."/>
            <person name="Spencer D.F."/>
            <person name="Suzuki S."/>
            <person name="Worden A.Z."/>
            <person name="Zauner S."/>
            <person name="Barry K."/>
            <person name="Bell C."/>
            <person name="Bharti A.K."/>
            <person name="Crow J.A."/>
            <person name="Grimwood J."/>
            <person name="Kramer R."/>
            <person name="Lindquist E."/>
            <person name="Lucas S."/>
            <person name="Salamov A."/>
            <person name="McFadden G.I."/>
            <person name="Lane C.E."/>
            <person name="Keeling P.J."/>
            <person name="Gray M.W."/>
            <person name="Grigoriev I.V."/>
            <person name="Archibald J.M."/>
        </authorList>
    </citation>
    <scope>NUCLEOTIDE SEQUENCE</scope>
    <source>
        <strain evidence="5">CCMP2712</strain>
    </source>
</reference>
<sequence length="268" mass="29452">MQSSPRYLLVASALALCAVVALFALASDQYQTLMNNDKGELEQVNRKAVAELQQMLKKQSSMDVKEAQLFQEIRTSQKKSAVHAAAQKKAATLSAPSGAVSLGMVSSFETRNPEMTELHMSKVERLKKELAQAEKEAAAKKQPKVAKKVNSAKPKSPLQKLKDQEGKLVTAAEFKQLNPQQAKSEDTKIAKEAGMKSMGWMGSKSYIDNKLKSLNCDPSNFVCTGTPEQKKEALKMIKQIMKGIQGDSKQVNAYGWKEEHALPPAPKM</sequence>
<dbReference type="Proteomes" id="UP000011087">
    <property type="component" value="Unassembled WGS sequence"/>
</dbReference>
<dbReference type="AlphaFoldDB" id="L1JKF4"/>
<reference evidence="3 5" key="1">
    <citation type="journal article" date="2012" name="Nature">
        <title>Algal genomes reveal evolutionary mosaicism and the fate of nucleomorphs.</title>
        <authorList>
            <consortium name="DOE Joint Genome Institute"/>
            <person name="Curtis B.A."/>
            <person name="Tanifuji G."/>
            <person name="Burki F."/>
            <person name="Gruber A."/>
            <person name="Irimia M."/>
            <person name="Maruyama S."/>
            <person name="Arias M.C."/>
            <person name="Ball S.G."/>
            <person name="Gile G.H."/>
            <person name="Hirakawa Y."/>
            <person name="Hopkins J.F."/>
            <person name="Kuo A."/>
            <person name="Rensing S.A."/>
            <person name="Schmutz J."/>
            <person name="Symeonidi A."/>
            <person name="Elias M."/>
            <person name="Eveleigh R.J."/>
            <person name="Herman E.K."/>
            <person name="Klute M.J."/>
            <person name="Nakayama T."/>
            <person name="Obornik M."/>
            <person name="Reyes-Prieto A."/>
            <person name="Armbrust E.V."/>
            <person name="Aves S.J."/>
            <person name="Beiko R.G."/>
            <person name="Coutinho P."/>
            <person name="Dacks J.B."/>
            <person name="Durnford D.G."/>
            <person name="Fast N.M."/>
            <person name="Green B.R."/>
            <person name="Grisdale C.J."/>
            <person name="Hempel F."/>
            <person name="Henrissat B."/>
            <person name="Hoppner M.P."/>
            <person name="Ishida K."/>
            <person name="Kim E."/>
            <person name="Koreny L."/>
            <person name="Kroth P.G."/>
            <person name="Liu Y."/>
            <person name="Malik S.B."/>
            <person name="Maier U.G."/>
            <person name="McRose D."/>
            <person name="Mock T."/>
            <person name="Neilson J.A."/>
            <person name="Onodera N.T."/>
            <person name="Poole A.M."/>
            <person name="Pritham E.J."/>
            <person name="Richards T.A."/>
            <person name="Rocap G."/>
            <person name="Roy S.W."/>
            <person name="Sarai C."/>
            <person name="Schaack S."/>
            <person name="Shirato S."/>
            <person name="Slamovits C.H."/>
            <person name="Spencer D.F."/>
            <person name="Suzuki S."/>
            <person name="Worden A.Z."/>
            <person name="Zauner S."/>
            <person name="Barry K."/>
            <person name="Bell C."/>
            <person name="Bharti A.K."/>
            <person name="Crow J.A."/>
            <person name="Grimwood J."/>
            <person name="Kramer R."/>
            <person name="Lindquist E."/>
            <person name="Lucas S."/>
            <person name="Salamov A."/>
            <person name="McFadden G.I."/>
            <person name="Lane C.E."/>
            <person name="Keeling P.J."/>
            <person name="Gray M.W."/>
            <person name="Grigoriev I.V."/>
            <person name="Archibald J.M."/>
        </authorList>
    </citation>
    <scope>NUCLEOTIDE SEQUENCE</scope>
    <source>
        <strain evidence="3 5">CCMP2712</strain>
    </source>
</reference>
<dbReference type="HOGENOM" id="CLU_1039925_0_0_1"/>
<dbReference type="KEGG" id="gtt:GUITHDRAFT_105721"/>
<accession>L1JKF4</accession>
<name>L1JKF4_GUITC</name>
<proteinExistence type="predicted"/>
<protein>
    <submittedName>
        <fullName evidence="3 4">Uncharacterized protein</fullName>
    </submittedName>
</protein>
<evidence type="ECO:0000256" key="2">
    <source>
        <dbReference type="SAM" id="SignalP"/>
    </source>
</evidence>